<dbReference type="InterPro" id="IPR051692">
    <property type="entry name" value="OMP-like"/>
</dbReference>
<keyword evidence="3" id="KW-0472">Membrane</keyword>
<evidence type="ECO:0000313" key="9">
    <source>
        <dbReference type="Proteomes" id="UP001418637"/>
    </source>
</evidence>
<evidence type="ECO:0000256" key="3">
    <source>
        <dbReference type="ARBA" id="ARBA00023136"/>
    </source>
</evidence>
<keyword evidence="2 6" id="KW-0732">Signal</keyword>
<evidence type="ECO:0000313" key="8">
    <source>
        <dbReference type="EMBL" id="MEN3931616.1"/>
    </source>
</evidence>
<name>A0ABV0BMR3_9HYPH</name>
<reference evidence="8 9" key="1">
    <citation type="submission" date="2024-04" db="EMBL/GenBank/DDBJ databases">
        <title>A novel species isolated from cricket.</title>
        <authorList>
            <person name="Wang H.-C."/>
        </authorList>
    </citation>
    <scope>NUCLEOTIDE SEQUENCE [LARGE SCALE GENOMIC DNA]</scope>
    <source>
        <strain evidence="8 9">WL0021</strain>
    </source>
</reference>
<dbReference type="InterPro" id="IPR027385">
    <property type="entry name" value="Beta-barrel_OMP"/>
</dbReference>
<dbReference type="Pfam" id="PF13505">
    <property type="entry name" value="OMP_b-brl"/>
    <property type="match status" value="1"/>
</dbReference>
<organism evidence="8 9">
    <name type="scientific">Hohaiivirga grylli</name>
    <dbReference type="NCBI Taxonomy" id="3133970"/>
    <lineage>
        <taxon>Bacteria</taxon>
        <taxon>Pseudomonadati</taxon>
        <taxon>Pseudomonadota</taxon>
        <taxon>Alphaproteobacteria</taxon>
        <taxon>Hyphomicrobiales</taxon>
        <taxon>Methylobacteriaceae</taxon>
        <taxon>Hohaiivirga</taxon>
    </lineage>
</organism>
<evidence type="ECO:0000256" key="4">
    <source>
        <dbReference type="ARBA" id="ARBA00023237"/>
    </source>
</evidence>
<evidence type="ECO:0000256" key="5">
    <source>
        <dbReference type="ARBA" id="ARBA00038306"/>
    </source>
</evidence>
<feature type="chain" id="PRO_5045294824" evidence="6">
    <location>
        <begin position="21"/>
        <end position="245"/>
    </location>
</feature>
<feature type="domain" description="Outer membrane protein beta-barrel" evidence="7">
    <location>
        <begin position="7"/>
        <end position="245"/>
    </location>
</feature>
<evidence type="ECO:0000256" key="2">
    <source>
        <dbReference type="ARBA" id="ARBA00022729"/>
    </source>
</evidence>
<feature type="signal peptide" evidence="6">
    <location>
        <begin position="1"/>
        <end position="20"/>
    </location>
</feature>
<sequence>MKRLLVTLLAATGLSSAAFASDLPYGSNNNYYAPAQSFTWAGFYAGLNAGYGWNTSDDNKINDHFGTLSYGGSKKSDGFTGGLQIGYNFQSGSIVYGLEADLNMANLRRRDSGFGNYTGKAETYSVSSKTSWFGTIRPRLGFAVTDRFLVFATGGLAYGKVKLNSEYQTGFYQLGGNNDDMRWGWTLGAGVEYAITNNLTIKGEYAYIDLSDKSHTWQGRTNFNAMTVKDSPSFQVLRAGVNYKF</sequence>
<comment type="subcellular location">
    <subcellularLocation>
        <location evidence="1">Cell outer membrane</location>
    </subcellularLocation>
</comment>
<gene>
    <name evidence="8" type="ORF">WJT86_11185</name>
</gene>
<dbReference type="EMBL" id="JBBYXI010000004">
    <property type="protein sequence ID" value="MEN3931616.1"/>
    <property type="molecule type" value="Genomic_DNA"/>
</dbReference>
<protein>
    <submittedName>
        <fullName evidence="8">Outer membrane protein</fullName>
    </submittedName>
</protein>
<keyword evidence="4" id="KW-0998">Cell outer membrane</keyword>
<comment type="similarity">
    <text evidence="5">Belongs to the Omp25/RopB family.</text>
</comment>
<dbReference type="PANTHER" id="PTHR34001:SF3">
    <property type="entry name" value="BLL7405 PROTEIN"/>
    <property type="match status" value="1"/>
</dbReference>
<evidence type="ECO:0000256" key="1">
    <source>
        <dbReference type="ARBA" id="ARBA00004442"/>
    </source>
</evidence>
<dbReference type="SUPFAM" id="SSF56925">
    <property type="entry name" value="OMPA-like"/>
    <property type="match status" value="1"/>
</dbReference>
<proteinExistence type="inferred from homology"/>
<dbReference type="RefSeq" id="WP_346337658.1">
    <property type="nucleotide sequence ID" value="NZ_JBBYXI010000004.1"/>
</dbReference>
<evidence type="ECO:0000259" key="7">
    <source>
        <dbReference type="Pfam" id="PF13505"/>
    </source>
</evidence>
<evidence type="ECO:0000256" key="6">
    <source>
        <dbReference type="SAM" id="SignalP"/>
    </source>
</evidence>
<dbReference type="InterPro" id="IPR011250">
    <property type="entry name" value="OMP/PagP_B-barrel"/>
</dbReference>
<dbReference type="Proteomes" id="UP001418637">
    <property type="component" value="Unassembled WGS sequence"/>
</dbReference>
<comment type="caution">
    <text evidence="8">The sequence shown here is derived from an EMBL/GenBank/DDBJ whole genome shotgun (WGS) entry which is preliminary data.</text>
</comment>
<accession>A0ABV0BMR3</accession>
<dbReference type="Gene3D" id="2.40.160.20">
    <property type="match status" value="1"/>
</dbReference>
<dbReference type="PANTHER" id="PTHR34001">
    <property type="entry name" value="BLL7405 PROTEIN"/>
    <property type="match status" value="1"/>
</dbReference>
<keyword evidence="9" id="KW-1185">Reference proteome</keyword>